<feature type="region of interest" description="Disordered" evidence="1">
    <location>
        <begin position="284"/>
        <end position="383"/>
    </location>
</feature>
<dbReference type="Proteomes" id="UP001165122">
    <property type="component" value="Unassembled WGS sequence"/>
</dbReference>
<gene>
    <name evidence="2" type="ORF">TrLO_g8092</name>
</gene>
<organism evidence="2 3">
    <name type="scientific">Triparma laevis f. longispina</name>
    <dbReference type="NCBI Taxonomy" id="1714387"/>
    <lineage>
        <taxon>Eukaryota</taxon>
        <taxon>Sar</taxon>
        <taxon>Stramenopiles</taxon>
        <taxon>Ochrophyta</taxon>
        <taxon>Bolidophyceae</taxon>
        <taxon>Parmales</taxon>
        <taxon>Triparmaceae</taxon>
        <taxon>Triparma</taxon>
    </lineage>
</organism>
<feature type="region of interest" description="Disordered" evidence="1">
    <location>
        <begin position="414"/>
        <end position="442"/>
    </location>
</feature>
<dbReference type="AlphaFoldDB" id="A0A9W7A796"/>
<feature type="compositionally biased region" description="Basic and acidic residues" evidence="1">
    <location>
        <begin position="180"/>
        <end position="189"/>
    </location>
</feature>
<feature type="compositionally biased region" description="Polar residues" evidence="1">
    <location>
        <begin position="1134"/>
        <end position="1149"/>
    </location>
</feature>
<dbReference type="EMBL" id="BRXW01000538">
    <property type="protein sequence ID" value="GMH63953.1"/>
    <property type="molecule type" value="Genomic_DNA"/>
</dbReference>
<accession>A0A9W7A796</accession>
<name>A0A9W7A796_9STRA</name>
<dbReference type="OrthoDB" id="199089at2759"/>
<evidence type="ECO:0000313" key="3">
    <source>
        <dbReference type="Proteomes" id="UP001165122"/>
    </source>
</evidence>
<reference evidence="3" key="1">
    <citation type="journal article" date="2023" name="Commun. Biol.">
        <title>Genome analysis of Parmales, the sister group of diatoms, reveals the evolutionary specialization of diatoms from phago-mixotrophs to photoautotrophs.</title>
        <authorList>
            <person name="Ban H."/>
            <person name="Sato S."/>
            <person name="Yoshikawa S."/>
            <person name="Yamada K."/>
            <person name="Nakamura Y."/>
            <person name="Ichinomiya M."/>
            <person name="Sato N."/>
            <person name="Blanc-Mathieu R."/>
            <person name="Endo H."/>
            <person name="Kuwata A."/>
            <person name="Ogata H."/>
        </authorList>
    </citation>
    <scope>NUCLEOTIDE SEQUENCE [LARGE SCALE GENOMIC DNA]</scope>
    <source>
        <strain evidence="3">NIES 3700</strain>
    </source>
</reference>
<sequence length="1240" mass="135428">MDSQRAFRQLFTSLHRKGSAGSISANADPLKAHLIPVPSHQRLAANVLDTIIIEHGDPAEWLFSSKEGLVLKKKDGNCNWKAIRQAFRRNSKLYPSKSVAILRFASSSPGLSTRIISTTSTFESLQTDLTAEAMHRLVAVQMYAFELATPRTGVFQCNYTCDVKGKTNYTSVGVKKWPEKQEAKSKDEAGVNIGGEGGDGDSISVESSVSSGNYTTVQPWRHNSMIQAVRSIVSYSEKTTNHSIESVTLEFMFDPSTAQPVLLGVVELNLGGNLTEMEKENVQVVGKKQRRPKPTAGPEVELFPTKNDTLPIRKEKKPPKASLSTESSATHTKMKFTTKFTGVTQKKKTRPTSATSSNRRRAQTAPTNILTGGDSEGGSPPRFRSSAGFMSGTANSVNSTTVHRGEYTSLVANHNQPKARPARPSSAPLTRRKKPNVLPKSPTYSSSYKFHKGFFREPTTYGTGKTPMNSRTTSPETIGSNKGMTSATFDFNPTPVDLNPAAYHYTESGSGTGAHVCRGKYCHMFGKKEGEVLCGADIHTPCVGYRTLALAKVEERFDEGKGLMERFAGRMTEMGIKRDEAWDEEAILADVVDERLRKILEQCQVHALEMFSKSMRISMGVDRKWELYDFELASRKTKYNEALRHIPPARAYDQVPVCKTCNLIYNMLDQRRENIFDLTEKGGGLGGGGKKAPTGGGGRKQWKKSIGHYLGVGNQKGLNHLTPQEERAGEARKRLLQRKEAEIVEMERRYAAAVAKKKASTWTKRTPVASSKKKTQGGKKRDAATVGGVITGHDSGGAPNINPEPIPNPPQASNHALVITSGDIGFDGKKFIFRPPSIPRQLALSDVRKAGFVAQRVQAEIGAREQQMSSGLDTQDTRKSLNNNNTMTVSVALPTGETIVRGTKDGGGGGGDVDPFDVLKPLPMMLDSKGGLGGLDTNDYIDGFDRMGNIEEGEEQNRYSFLDSPFTLDQLGGGGSGGGGKGDLLSSGHGIYEPEEEEEIDFRNNQSMEMMRELDDLRSFSLALKPLPKEKKEVVEEKKVIKAVKIEKKVKVEEKMEEPTIPLAGGEYIEDFDDDEGESNVEEKVDWAKVEEQVEEKQPFLSEPEPEPFLPEPKGGEAEEAPYADDFAEDDSESVASKGSELTMNSDNMVVTGDADKDDSFESTVSEQQAKLLPGFSPSQAVPLGVLSGGEGTNVDLPPWETEESVGRPPPKKALPSGDFLSEIAQLKADAKALNNKFGV</sequence>
<keyword evidence="3" id="KW-1185">Reference proteome</keyword>
<feature type="region of interest" description="Disordered" evidence="1">
    <location>
        <begin position="180"/>
        <end position="207"/>
    </location>
</feature>
<evidence type="ECO:0000256" key="1">
    <source>
        <dbReference type="SAM" id="MobiDB-lite"/>
    </source>
</evidence>
<proteinExistence type="predicted"/>
<feature type="region of interest" description="Disordered" evidence="1">
    <location>
        <begin position="763"/>
        <end position="783"/>
    </location>
</feature>
<feature type="compositionally biased region" description="Acidic residues" evidence="1">
    <location>
        <begin position="1118"/>
        <end position="1133"/>
    </location>
</feature>
<feature type="compositionally biased region" description="Low complexity" evidence="1">
    <location>
        <begin position="335"/>
        <end position="344"/>
    </location>
</feature>
<comment type="caution">
    <text evidence="2">The sequence shown here is derived from an EMBL/GenBank/DDBJ whole genome shotgun (WGS) entry which is preliminary data.</text>
</comment>
<feature type="compositionally biased region" description="Polar residues" evidence="1">
    <location>
        <begin position="460"/>
        <end position="482"/>
    </location>
</feature>
<evidence type="ECO:0000313" key="2">
    <source>
        <dbReference type="EMBL" id="GMH63953.1"/>
    </source>
</evidence>
<feature type="region of interest" description="Disordered" evidence="1">
    <location>
        <begin position="459"/>
        <end position="482"/>
    </location>
</feature>
<protein>
    <submittedName>
        <fullName evidence="2">Uncharacterized protein</fullName>
    </submittedName>
</protein>
<feature type="region of interest" description="Disordered" evidence="1">
    <location>
        <begin position="1092"/>
        <end position="1216"/>
    </location>
</feature>